<accession>A0A193BXW4</accession>
<gene>
    <name evidence="2" type="ORF">SD37_16385</name>
</gene>
<sequence>MTDPDPGLSDARSSDRFDVFLCFTRADPDGAARVVELEAALRDAGLRVFRDTVIDEFAPITRELADAIAGSRVLLVYYSRILPTRYACQWELTAAFVAARRHGAPADRVLAINPDPDSAHLAPVELADAKFFTGPVTRETLPALVERVVRKVAEAGHPLGARNRAPGRRPPARTVGRYRELWAVHSGLHAAEYPGMTPYSRPVVMVRGLPGVGKTALAEQYAYLFHDAFDGGVIRLGPFGHHAPEEVLSQFHLALARVAGDRLGTDVSGMDLDRLRDHVAERIGKDGKRVLVLIDDVPSGLPPNVLDRLLLPTSEVATLLTSRVRHSPWDVAAVDLTGLSPEEGLRLFSEYRVPADDAEREAVLRLVERCGGHPITVRADALSVRHLPGPLDDASLASHPDTAPPAIRALLAGFGRLTSGIVRLGALLAPVPFPLGFARDVLRFADERTFAEAVDELVTRCAASRVEGGLQLQPLVAEVARTGLDPGDLPEAAAEALLRLLSDERAEYRDFLLQHARALAERTSAALRVRLLRPIAAAHEKQGDPLAAGEIHAMILTTEDATSTDFTTAARVEIACGLYPEATRHARRALLLAGTEDERYAARLIAAQALDCQGDYAAAERTFWQQYAGRFPSRREDRLPAVVASAQAWRLRGRPREAVTALEAILPELHDAPPGPLRDDLLPSALLEYARALLLDGHPRRARQVAAEVIASFHHAGRERHFRCTEAELLQAEAMVTLDLRDLHPERTDWERSATELRELESTYGKRYGAENPLTLTVAVLADRALLALGRPKQALRVLSATEQTVVRVLGGEHQLRYRIRHGMALAHGQLREFGRQADLLEDILQPQIRLLGLTHPETLESRLDLGIALAFSGRGQYRRATELVDGAADDIVAALGIATELSTKAIAAKRVIRLPGPLVSALFTAERLFGTGKKKGE</sequence>
<dbReference type="InterPro" id="IPR000157">
    <property type="entry name" value="TIR_dom"/>
</dbReference>
<proteinExistence type="predicted"/>
<dbReference type="Gene3D" id="3.40.50.10140">
    <property type="entry name" value="Toll/interleukin-1 receptor homology (TIR) domain"/>
    <property type="match status" value="1"/>
</dbReference>
<keyword evidence="3" id="KW-1185">Reference proteome</keyword>
<dbReference type="eggNOG" id="COG2842">
    <property type="taxonomic scope" value="Bacteria"/>
</dbReference>
<dbReference type="KEGG" id="aori:SD37_16385"/>
<protein>
    <recommendedName>
        <fullName evidence="1">TIR domain-containing protein</fullName>
    </recommendedName>
</protein>
<dbReference type="SUPFAM" id="SSF48452">
    <property type="entry name" value="TPR-like"/>
    <property type="match status" value="1"/>
</dbReference>
<dbReference type="InterPro" id="IPR035897">
    <property type="entry name" value="Toll_tir_struct_dom_sf"/>
</dbReference>
<organism evidence="2 3">
    <name type="scientific">Amycolatopsis orientalis</name>
    <name type="common">Nocardia orientalis</name>
    <dbReference type="NCBI Taxonomy" id="31958"/>
    <lineage>
        <taxon>Bacteria</taxon>
        <taxon>Bacillati</taxon>
        <taxon>Actinomycetota</taxon>
        <taxon>Actinomycetes</taxon>
        <taxon>Pseudonocardiales</taxon>
        <taxon>Pseudonocardiaceae</taxon>
        <taxon>Amycolatopsis</taxon>
    </lineage>
</organism>
<reference evidence="2 3" key="1">
    <citation type="journal article" date="2015" name="Genome Announc.">
        <title>Draft Genome Sequence of Norvancomycin-Producing Strain Amycolatopsis orientalis CPCC200066.</title>
        <authorList>
            <person name="Lei X."/>
            <person name="Yuan F."/>
            <person name="Shi Y."/>
            <person name="Li X."/>
            <person name="Wang L."/>
            <person name="Hong B."/>
        </authorList>
    </citation>
    <scope>NUCLEOTIDE SEQUENCE [LARGE SCALE GENOMIC DNA]</scope>
    <source>
        <strain evidence="2 3">B-37</strain>
    </source>
</reference>
<dbReference type="Gene3D" id="1.25.40.10">
    <property type="entry name" value="Tetratricopeptide repeat domain"/>
    <property type="match status" value="1"/>
</dbReference>
<evidence type="ECO:0000259" key="1">
    <source>
        <dbReference type="PROSITE" id="PS50104"/>
    </source>
</evidence>
<evidence type="ECO:0000313" key="3">
    <source>
        <dbReference type="Proteomes" id="UP000093695"/>
    </source>
</evidence>
<dbReference type="InterPro" id="IPR003593">
    <property type="entry name" value="AAA+_ATPase"/>
</dbReference>
<dbReference type="SMART" id="SM00382">
    <property type="entry name" value="AAA"/>
    <property type="match status" value="1"/>
</dbReference>
<dbReference type="STRING" id="31958.SD37_16385"/>
<dbReference type="GO" id="GO:0007165">
    <property type="term" value="P:signal transduction"/>
    <property type="evidence" value="ECO:0007669"/>
    <property type="project" value="InterPro"/>
</dbReference>
<dbReference type="PRINTS" id="PR00364">
    <property type="entry name" value="DISEASERSIST"/>
</dbReference>
<dbReference type="Proteomes" id="UP000093695">
    <property type="component" value="Chromosome"/>
</dbReference>
<dbReference type="AlphaFoldDB" id="A0A193BXW4"/>
<dbReference type="PANTHER" id="PTHR47691">
    <property type="entry name" value="REGULATOR-RELATED"/>
    <property type="match status" value="1"/>
</dbReference>
<dbReference type="InterPro" id="IPR011990">
    <property type="entry name" value="TPR-like_helical_dom_sf"/>
</dbReference>
<dbReference type="Pfam" id="PF13676">
    <property type="entry name" value="TIR_2"/>
    <property type="match status" value="1"/>
</dbReference>
<dbReference type="InterPro" id="IPR027417">
    <property type="entry name" value="P-loop_NTPase"/>
</dbReference>
<dbReference type="PANTHER" id="PTHR47691:SF3">
    <property type="entry name" value="HTH-TYPE TRANSCRIPTIONAL REGULATOR RV0890C-RELATED"/>
    <property type="match status" value="1"/>
</dbReference>
<dbReference type="Gene3D" id="3.40.50.300">
    <property type="entry name" value="P-loop containing nucleotide triphosphate hydrolases"/>
    <property type="match status" value="1"/>
</dbReference>
<name>A0A193BXW4_AMYOR</name>
<feature type="domain" description="TIR" evidence="1">
    <location>
        <begin position="15"/>
        <end position="156"/>
    </location>
</feature>
<dbReference type="EMBL" id="CP016174">
    <property type="protein sequence ID" value="ANN17067.1"/>
    <property type="molecule type" value="Genomic_DNA"/>
</dbReference>
<evidence type="ECO:0000313" key="2">
    <source>
        <dbReference type="EMBL" id="ANN17067.1"/>
    </source>
</evidence>
<dbReference type="PROSITE" id="PS50104">
    <property type="entry name" value="TIR"/>
    <property type="match status" value="1"/>
</dbReference>
<dbReference type="eggNOG" id="COG0457">
    <property type="taxonomic scope" value="Bacteria"/>
</dbReference>
<dbReference type="RefSeq" id="WP_052674851.1">
    <property type="nucleotide sequence ID" value="NZ_CP016174.1"/>
</dbReference>
<dbReference type="GO" id="GO:0043531">
    <property type="term" value="F:ADP binding"/>
    <property type="evidence" value="ECO:0007669"/>
    <property type="project" value="InterPro"/>
</dbReference>
<dbReference type="SUPFAM" id="SSF52200">
    <property type="entry name" value="Toll/Interleukin receptor TIR domain"/>
    <property type="match status" value="1"/>
</dbReference>
<dbReference type="SUPFAM" id="SSF52540">
    <property type="entry name" value="P-loop containing nucleoside triphosphate hydrolases"/>
    <property type="match status" value="1"/>
</dbReference>